<dbReference type="AlphaFoldDB" id="A0A0N1H3R8"/>
<dbReference type="Pfam" id="PF01423">
    <property type="entry name" value="LSM"/>
    <property type="match status" value="1"/>
</dbReference>
<dbReference type="GO" id="GO:0003723">
    <property type="term" value="F:RNA binding"/>
    <property type="evidence" value="ECO:0007669"/>
    <property type="project" value="InterPro"/>
</dbReference>
<dbReference type="CDD" id="cd06168">
    <property type="entry name" value="LSMD1"/>
    <property type="match status" value="1"/>
</dbReference>
<dbReference type="InterPro" id="IPR010920">
    <property type="entry name" value="LSM_dom_sf"/>
</dbReference>
<dbReference type="InterPro" id="IPR050914">
    <property type="entry name" value="snRNP_SmB/NAA38-like"/>
</dbReference>
<accession>A0A0N1H3R8</accession>
<keyword evidence="4" id="KW-1185">Reference proteome</keyword>
<evidence type="ECO:0000256" key="1">
    <source>
        <dbReference type="ARBA" id="ARBA00025892"/>
    </source>
</evidence>
<dbReference type="InterPro" id="IPR034110">
    <property type="entry name" value="LSMD1_Sm"/>
</dbReference>
<dbReference type="Proteomes" id="UP000038010">
    <property type="component" value="Unassembled WGS sequence"/>
</dbReference>
<reference evidence="3 4" key="1">
    <citation type="submission" date="2015-06" db="EMBL/GenBank/DDBJ databases">
        <title>Draft genome of the ant-associated black yeast Phialophora attae CBS 131958.</title>
        <authorList>
            <person name="Moreno L.F."/>
            <person name="Stielow B.J."/>
            <person name="de Hoog S."/>
            <person name="Vicente V.A."/>
            <person name="Weiss V.A."/>
            <person name="de Vries M."/>
            <person name="Cruz L.M."/>
            <person name="Souza E.M."/>
        </authorList>
    </citation>
    <scope>NUCLEOTIDE SEQUENCE [LARGE SCALE GENOMIC DNA]</scope>
    <source>
        <strain evidence="3 4">CBS 131958</strain>
    </source>
</reference>
<comment type="caution">
    <text evidence="3">The sequence shown here is derived from an EMBL/GenBank/DDBJ whole genome shotgun (WGS) entry which is preliminary data.</text>
</comment>
<dbReference type="GO" id="GO:0031417">
    <property type="term" value="C:NatC complex"/>
    <property type="evidence" value="ECO:0007669"/>
    <property type="project" value="InterPro"/>
</dbReference>
<proteinExistence type="predicted"/>
<evidence type="ECO:0000313" key="4">
    <source>
        <dbReference type="Proteomes" id="UP000038010"/>
    </source>
</evidence>
<comment type="subunit">
    <text evidence="1">Component of the heptameric LSM1-LSM7 complex, which consists of LSM1, LSM2, LSM3, LSM4, LSM5, LSM6 and LSM7. Component of the heptameric LSM2-LSM8 complex, which consists of LSM2, LSM3, LSM4, LSM5, LSM6, LSM7 and LSM8. The LSm subunits form a seven-membered ring structure with a doughnut shape.</text>
</comment>
<dbReference type="PANTHER" id="PTHR10701:SF5">
    <property type="entry name" value="N-ALPHA-ACETYLTRANSFERASE 38, NATC AUXILIARY SUBUNIT"/>
    <property type="match status" value="1"/>
</dbReference>
<dbReference type="GeneID" id="28735382"/>
<protein>
    <recommendedName>
        <fullName evidence="2">Sm domain-containing protein</fullName>
    </recommendedName>
</protein>
<dbReference type="RefSeq" id="XP_017999698.1">
    <property type="nucleotide sequence ID" value="XM_018143502.1"/>
</dbReference>
<name>A0A0N1H3R8_9EURO</name>
<organism evidence="3 4">
    <name type="scientific">Cyphellophora attinorum</name>
    <dbReference type="NCBI Taxonomy" id="1664694"/>
    <lineage>
        <taxon>Eukaryota</taxon>
        <taxon>Fungi</taxon>
        <taxon>Dikarya</taxon>
        <taxon>Ascomycota</taxon>
        <taxon>Pezizomycotina</taxon>
        <taxon>Eurotiomycetes</taxon>
        <taxon>Chaetothyriomycetidae</taxon>
        <taxon>Chaetothyriales</taxon>
        <taxon>Cyphellophoraceae</taxon>
        <taxon>Cyphellophora</taxon>
    </lineage>
</organism>
<dbReference type="InterPro" id="IPR001163">
    <property type="entry name" value="Sm_dom_euk/arc"/>
</dbReference>
<evidence type="ECO:0000259" key="2">
    <source>
        <dbReference type="PROSITE" id="PS52002"/>
    </source>
</evidence>
<dbReference type="Gene3D" id="2.30.30.100">
    <property type="match status" value="1"/>
</dbReference>
<sequence length="114" mass="12565">MVNEDSTAFLESILGKTLHVTIEDGRLLVGTFKATDQEANIILSNTFEYRKPSAKEEARVLAEAANAKEGAKPARADMSQRYIGLVTVGGDHFRRIELEDKVFPGQSLPTRSKT</sequence>
<dbReference type="PROSITE" id="PS52002">
    <property type="entry name" value="SM"/>
    <property type="match status" value="1"/>
</dbReference>
<dbReference type="SUPFAM" id="SSF50182">
    <property type="entry name" value="Sm-like ribonucleoproteins"/>
    <property type="match status" value="1"/>
</dbReference>
<dbReference type="OrthoDB" id="368909at2759"/>
<dbReference type="VEuPathDB" id="FungiDB:AB675_3451"/>
<evidence type="ECO:0000313" key="3">
    <source>
        <dbReference type="EMBL" id="KPI39735.1"/>
    </source>
</evidence>
<dbReference type="STRING" id="1664694.A0A0N1H3R8"/>
<gene>
    <name evidence="3" type="ORF">AB675_3451</name>
</gene>
<dbReference type="PANTHER" id="PTHR10701">
    <property type="entry name" value="SMALL NUCLEAR RIBONUCLEOPROTEIN-ASSOCIATED PROTEIN B AND N"/>
    <property type="match status" value="1"/>
</dbReference>
<feature type="domain" description="Sm" evidence="2">
    <location>
        <begin position="5"/>
        <end position="102"/>
    </location>
</feature>
<dbReference type="InterPro" id="IPR047575">
    <property type="entry name" value="Sm"/>
</dbReference>
<dbReference type="SMART" id="SM00651">
    <property type="entry name" value="Sm"/>
    <property type="match status" value="1"/>
</dbReference>
<dbReference type="EMBL" id="LFJN01000014">
    <property type="protein sequence ID" value="KPI39735.1"/>
    <property type="molecule type" value="Genomic_DNA"/>
</dbReference>